<sequence length="189" mass="21681">MLANGLKLNIDKTQYIWLGQKLTGIQEYVEPVKNLGVWIDPELKMNKHVKNVCRSSCLTASIVNHCYLQPHKQSFYGLIVEERFFQLSAKFTEMPEILSITEITLSELVKSRFKLIYGETHGTCYLLDPRFICDGSAADSRRSMEDSLKMSIPKNDNSVTTKERKIILGKELAKYVISSHKEDRQLSSF</sequence>
<dbReference type="Proteomes" id="UP000015101">
    <property type="component" value="Unassembled WGS sequence"/>
</dbReference>
<reference evidence="3" key="1">
    <citation type="submission" date="2012-12" db="EMBL/GenBank/DDBJ databases">
        <authorList>
            <person name="Hellsten U."/>
            <person name="Grimwood J."/>
            <person name="Chapman J.A."/>
            <person name="Shapiro H."/>
            <person name="Aerts A."/>
            <person name="Otillar R.P."/>
            <person name="Terry A.Y."/>
            <person name="Boore J.L."/>
            <person name="Simakov O."/>
            <person name="Marletaz F."/>
            <person name="Cho S.-J."/>
            <person name="Edsinger-Gonzales E."/>
            <person name="Havlak P."/>
            <person name="Kuo D.-H."/>
            <person name="Larsson T."/>
            <person name="Lv J."/>
            <person name="Arendt D."/>
            <person name="Savage R."/>
            <person name="Osoegawa K."/>
            <person name="de Jong P."/>
            <person name="Lindberg D.R."/>
            <person name="Seaver E.C."/>
            <person name="Weisblat D.A."/>
            <person name="Putnam N.H."/>
            <person name="Grigoriev I.V."/>
            <person name="Rokhsar D.S."/>
        </authorList>
    </citation>
    <scope>NUCLEOTIDE SEQUENCE</scope>
</reference>
<evidence type="ECO:0000313" key="1">
    <source>
        <dbReference type="EMBL" id="ESN90920.1"/>
    </source>
</evidence>
<dbReference type="EMBL" id="KB097739">
    <property type="protein sequence ID" value="ESN90920.1"/>
    <property type="molecule type" value="Genomic_DNA"/>
</dbReference>
<dbReference type="KEGG" id="hro:HELRODRAFT_182511"/>
<evidence type="ECO:0000313" key="3">
    <source>
        <dbReference type="Proteomes" id="UP000015101"/>
    </source>
</evidence>
<gene>
    <name evidence="2" type="primary">20208556</name>
    <name evidence="1" type="ORF">HELRODRAFT_182511</name>
</gene>
<reference evidence="1 3" key="2">
    <citation type="journal article" date="2013" name="Nature">
        <title>Insights into bilaterian evolution from three spiralian genomes.</title>
        <authorList>
            <person name="Simakov O."/>
            <person name="Marletaz F."/>
            <person name="Cho S.J."/>
            <person name="Edsinger-Gonzales E."/>
            <person name="Havlak P."/>
            <person name="Hellsten U."/>
            <person name="Kuo D.H."/>
            <person name="Larsson T."/>
            <person name="Lv J."/>
            <person name="Arendt D."/>
            <person name="Savage R."/>
            <person name="Osoegawa K."/>
            <person name="de Jong P."/>
            <person name="Grimwood J."/>
            <person name="Chapman J.A."/>
            <person name="Shapiro H."/>
            <person name="Aerts A."/>
            <person name="Otillar R.P."/>
            <person name="Terry A.Y."/>
            <person name="Boore J.L."/>
            <person name="Grigoriev I.V."/>
            <person name="Lindberg D.R."/>
            <person name="Seaver E.C."/>
            <person name="Weisblat D.A."/>
            <person name="Putnam N.H."/>
            <person name="Rokhsar D.S."/>
        </authorList>
    </citation>
    <scope>NUCLEOTIDE SEQUENCE</scope>
</reference>
<dbReference type="OrthoDB" id="8196486at2759"/>
<organism evidence="2 3">
    <name type="scientific">Helobdella robusta</name>
    <name type="common">Californian leech</name>
    <dbReference type="NCBI Taxonomy" id="6412"/>
    <lineage>
        <taxon>Eukaryota</taxon>
        <taxon>Metazoa</taxon>
        <taxon>Spiralia</taxon>
        <taxon>Lophotrochozoa</taxon>
        <taxon>Annelida</taxon>
        <taxon>Clitellata</taxon>
        <taxon>Hirudinea</taxon>
        <taxon>Rhynchobdellida</taxon>
        <taxon>Glossiphoniidae</taxon>
        <taxon>Helobdella</taxon>
    </lineage>
</organism>
<dbReference type="RefSeq" id="XP_009031007.1">
    <property type="nucleotide sequence ID" value="XM_009032759.1"/>
</dbReference>
<dbReference type="GeneID" id="20208556"/>
<protein>
    <submittedName>
        <fullName evidence="1 2">Uncharacterized protein</fullName>
    </submittedName>
</protein>
<dbReference type="EMBL" id="AMQM01008225">
    <property type="status" value="NOT_ANNOTATED_CDS"/>
    <property type="molecule type" value="Genomic_DNA"/>
</dbReference>
<accession>T1FIA7</accession>
<dbReference type="EnsemblMetazoa" id="HelroT182511">
    <property type="protein sequence ID" value="HelroP182511"/>
    <property type="gene ID" value="HelroG182511"/>
</dbReference>
<dbReference type="CTD" id="20208556"/>
<reference evidence="2" key="3">
    <citation type="submission" date="2015-06" db="UniProtKB">
        <authorList>
            <consortium name="EnsemblMetazoa"/>
        </authorList>
    </citation>
    <scope>IDENTIFICATION</scope>
</reference>
<dbReference type="HOGENOM" id="CLU_1435907_0_0_1"/>
<dbReference type="AlphaFoldDB" id="T1FIA7"/>
<proteinExistence type="predicted"/>
<evidence type="ECO:0000313" key="2">
    <source>
        <dbReference type="EnsemblMetazoa" id="HelroP182511"/>
    </source>
</evidence>
<keyword evidence="3" id="KW-1185">Reference proteome</keyword>
<name>T1FIA7_HELRO</name>
<dbReference type="InParanoid" id="T1FIA7"/>